<comment type="caution">
    <text evidence="6">The sequence shown here is derived from an EMBL/GenBank/DDBJ whole genome shotgun (WGS) entry which is preliminary data.</text>
</comment>
<dbReference type="SUPFAM" id="SSF46785">
    <property type="entry name" value="Winged helix' DNA-binding domain"/>
    <property type="match status" value="1"/>
</dbReference>
<sequence length="309" mass="33698">MTERRSRVPTSSLGSRIPLTSLIQTLAVAEYLNFRHAANALGVSQSSVSARIKALEEDLGILLFERNTRGVRLTEAGRLFVERVSAGVEHLEYAVKSAGMAALGECGRLRMGVHGLIPHSFLAKLMGRYRTPYPGVELEVAESTAREALMQLRADQLDIAFVVGTPDTPDCRSRRMWTEPLVVALPDSHLIAEQEHVTWADLAGETFLVRPNGPGPQVHDHILLRLSGRWPAPSILRVAVERASLLSMVGQGFGVTLLGAASSLSPVAGVRFLPIADEPEPVVFSAVWSPFNRSTALRNLLDLAEAMRR</sequence>
<keyword evidence="3" id="KW-0238">DNA-binding</keyword>
<dbReference type="SUPFAM" id="SSF53850">
    <property type="entry name" value="Periplasmic binding protein-like II"/>
    <property type="match status" value="1"/>
</dbReference>
<organism evidence="6 7">
    <name type="scientific">Mesorhizobium opportunistum</name>
    <dbReference type="NCBI Taxonomy" id="593909"/>
    <lineage>
        <taxon>Bacteria</taxon>
        <taxon>Pseudomonadati</taxon>
        <taxon>Pseudomonadota</taxon>
        <taxon>Alphaproteobacteria</taxon>
        <taxon>Hyphomicrobiales</taxon>
        <taxon>Phyllobacteriaceae</taxon>
        <taxon>Mesorhizobium</taxon>
    </lineage>
</organism>
<dbReference type="Proteomes" id="UP001464387">
    <property type="component" value="Unassembled WGS sequence"/>
</dbReference>
<evidence type="ECO:0000313" key="6">
    <source>
        <dbReference type="EMBL" id="MER8937574.1"/>
    </source>
</evidence>
<keyword evidence="2" id="KW-0805">Transcription regulation</keyword>
<evidence type="ECO:0000256" key="3">
    <source>
        <dbReference type="ARBA" id="ARBA00023125"/>
    </source>
</evidence>
<dbReference type="PANTHER" id="PTHR30346">
    <property type="entry name" value="TRANSCRIPTIONAL DUAL REGULATOR HCAR-RELATED"/>
    <property type="match status" value="1"/>
</dbReference>
<dbReference type="CDD" id="cd08414">
    <property type="entry name" value="PBP2_LTTR_aromatics_like"/>
    <property type="match status" value="1"/>
</dbReference>
<dbReference type="Pfam" id="PF03466">
    <property type="entry name" value="LysR_substrate"/>
    <property type="match status" value="1"/>
</dbReference>
<dbReference type="PANTHER" id="PTHR30346:SF0">
    <property type="entry name" value="HCA OPERON TRANSCRIPTIONAL ACTIVATOR HCAR"/>
    <property type="match status" value="1"/>
</dbReference>
<dbReference type="EMBL" id="JAMYPJ010000083">
    <property type="protein sequence ID" value="MER8937574.1"/>
    <property type="molecule type" value="Genomic_DNA"/>
</dbReference>
<dbReference type="InterPro" id="IPR005119">
    <property type="entry name" value="LysR_subst-bd"/>
</dbReference>
<dbReference type="InterPro" id="IPR000847">
    <property type="entry name" value="LysR_HTH_N"/>
</dbReference>
<dbReference type="RefSeq" id="WP_352657921.1">
    <property type="nucleotide sequence ID" value="NZ_JAMYMY010000080.1"/>
</dbReference>
<dbReference type="InterPro" id="IPR036390">
    <property type="entry name" value="WH_DNA-bd_sf"/>
</dbReference>
<evidence type="ECO:0000256" key="4">
    <source>
        <dbReference type="ARBA" id="ARBA00023163"/>
    </source>
</evidence>
<keyword evidence="4" id="KW-0804">Transcription</keyword>
<proteinExistence type="inferred from homology"/>
<protein>
    <submittedName>
        <fullName evidence="6">LysR family transcriptional regulator</fullName>
    </submittedName>
</protein>
<dbReference type="Gene3D" id="3.40.190.10">
    <property type="entry name" value="Periplasmic binding protein-like II"/>
    <property type="match status" value="2"/>
</dbReference>
<comment type="similarity">
    <text evidence="1">Belongs to the LysR transcriptional regulatory family.</text>
</comment>
<keyword evidence="7" id="KW-1185">Reference proteome</keyword>
<accession>A0ABV1YQW3</accession>
<reference evidence="6 7" key="1">
    <citation type="journal article" date="2024" name="Proc. Natl. Acad. Sci. U.S.A.">
        <title>The evolutionary genomics of adaptation to stress in wild rhizobium bacteria.</title>
        <authorList>
            <person name="Kehlet-Delgado H."/>
            <person name="Montoya A.P."/>
            <person name="Jensen K.T."/>
            <person name="Wendlandt C.E."/>
            <person name="Dexheimer C."/>
            <person name="Roberts M."/>
            <person name="Torres Martinez L."/>
            <person name="Friesen M.L."/>
            <person name="Griffitts J.S."/>
            <person name="Porter S.S."/>
        </authorList>
    </citation>
    <scope>NUCLEOTIDE SEQUENCE [LARGE SCALE GENOMIC DNA]</scope>
    <source>
        <strain evidence="6 7">M0729</strain>
    </source>
</reference>
<evidence type="ECO:0000256" key="2">
    <source>
        <dbReference type="ARBA" id="ARBA00023015"/>
    </source>
</evidence>
<dbReference type="Pfam" id="PF00126">
    <property type="entry name" value="HTH_1"/>
    <property type="match status" value="1"/>
</dbReference>
<feature type="domain" description="HTH lysR-type" evidence="5">
    <location>
        <begin position="26"/>
        <end position="74"/>
    </location>
</feature>
<gene>
    <name evidence="6" type="ORF">NKI33_32090</name>
</gene>
<evidence type="ECO:0000256" key="1">
    <source>
        <dbReference type="ARBA" id="ARBA00009437"/>
    </source>
</evidence>
<name>A0ABV1YQW3_9HYPH</name>
<dbReference type="InterPro" id="IPR036388">
    <property type="entry name" value="WH-like_DNA-bd_sf"/>
</dbReference>
<evidence type="ECO:0000313" key="7">
    <source>
        <dbReference type="Proteomes" id="UP001464387"/>
    </source>
</evidence>
<dbReference type="Gene3D" id="1.10.10.10">
    <property type="entry name" value="Winged helix-like DNA-binding domain superfamily/Winged helix DNA-binding domain"/>
    <property type="match status" value="1"/>
</dbReference>
<evidence type="ECO:0000259" key="5">
    <source>
        <dbReference type="PROSITE" id="PS50931"/>
    </source>
</evidence>
<dbReference type="PROSITE" id="PS50931">
    <property type="entry name" value="HTH_LYSR"/>
    <property type="match status" value="1"/>
</dbReference>
<dbReference type="PRINTS" id="PR00039">
    <property type="entry name" value="HTHLYSR"/>
</dbReference>